<accession>A0A849HGK0</accession>
<feature type="transmembrane region" description="Helical" evidence="2">
    <location>
        <begin position="12"/>
        <end position="32"/>
    </location>
</feature>
<dbReference type="RefSeq" id="WP_171243434.1">
    <property type="nucleotide sequence ID" value="NZ_JABEPQ010000002.1"/>
</dbReference>
<name>A0A849HGK0_9MICO</name>
<feature type="transmembrane region" description="Helical" evidence="2">
    <location>
        <begin position="52"/>
        <end position="81"/>
    </location>
</feature>
<dbReference type="PANTHER" id="PTHR34700:SF4">
    <property type="entry name" value="PHAGE-LIKE ELEMENT PBSX PROTEIN XKDP"/>
    <property type="match status" value="1"/>
</dbReference>
<comment type="caution">
    <text evidence="4">The sequence shown here is derived from an EMBL/GenBank/DDBJ whole genome shotgun (WGS) entry which is preliminary data.</text>
</comment>
<evidence type="ECO:0000313" key="5">
    <source>
        <dbReference type="Proteomes" id="UP000588586"/>
    </source>
</evidence>
<dbReference type="PANTHER" id="PTHR34700">
    <property type="entry name" value="POTASSIUM BINDING PROTEIN KBP"/>
    <property type="match status" value="1"/>
</dbReference>
<dbReference type="Gene3D" id="3.10.350.10">
    <property type="entry name" value="LysM domain"/>
    <property type="match status" value="1"/>
</dbReference>
<organism evidence="4 5">
    <name type="scientific">Knoellia koreensis</name>
    <dbReference type="NCBI Taxonomy" id="2730921"/>
    <lineage>
        <taxon>Bacteria</taxon>
        <taxon>Bacillati</taxon>
        <taxon>Actinomycetota</taxon>
        <taxon>Actinomycetes</taxon>
        <taxon>Micrococcales</taxon>
        <taxon>Intrasporangiaceae</taxon>
        <taxon>Knoellia</taxon>
    </lineage>
</organism>
<evidence type="ECO:0000313" key="4">
    <source>
        <dbReference type="EMBL" id="NNM46319.1"/>
    </source>
</evidence>
<proteinExistence type="predicted"/>
<keyword evidence="2" id="KW-0472">Membrane</keyword>
<keyword evidence="2" id="KW-1133">Transmembrane helix</keyword>
<sequence>MTTTDRTPTRVLTTALAALVATGLAILALGALTRSLWDRVAAPGPSSLDEVVAALAAATALALAVWLGLGLVIGVLGHLPGRVGALARAASGRWTPVVTQRLAAVLVGAVVGAVAAPASAVGDSVVPAPGFSASAAASSTPSATATTAMPLPPAGPGFTSTAPTSAPTSAATTGPTSEPTSEPTPAATSPVAPTSDIAPPGWTPTRPLVRPQPSPELVTGRVADGAEEGSVVVRRGDSLWAIAARHLDAGASDAEIARAWPRWYAANRDVIGDDPHLLHPGMVLQVPGSRTAVTR</sequence>
<evidence type="ECO:0000259" key="3">
    <source>
        <dbReference type="PROSITE" id="PS51782"/>
    </source>
</evidence>
<dbReference type="EMBL" id="JABEPQ010000002">
    <property type="protein sequence ID" value="NNM46319.1"/>
    <property type="molecule type" value="Genomic_DNA"/>
</dbReference>
<dbReference type="InterPro" id="IPR018392">
    <property type="entry name" value="LysM"/>
</dbReference>
<dbReference type="PROSITE" id="PS51782">
    <property type="entry name" value="LYSM"/>
    <property type="match status" value="1"/>
</dbReference>
<protein>
    <submittedName>
        <fullName evidence="4">LysM peptidoglycan-binding domain-containing protein</fullName>
    </submittedName>
</protein>
<keyword evidence="2" id="KW-0812">Transmembrane</keyword>
<gene>
    <name evidence="4" type="ORF">HJG52_09910</name>
</gene>
<dbReference type="InterPro" id="IPR036779">
    <property type="entry name" value="LysM_dom_sf"/>
</dbReference>
<keyword evidence="5" id="KW-1185">Reference proteome</keyword>
<reference evidence="4 5" key="1">
    <citation type="submission" date="2020-04" db="EMBL/GenBank/DDBJ databases">
        <title>Knoellia sp. isolate from air conditioner.</title>
        <authorList>
            <person name="Chea S."/>
            <person name="Kim D.-U."/>
        </authorList>
    </citation>
    <scope>NUCLEOTIDE SEQUENCE [LARGE SCALE GENOMIC DNA]</scope>
    <source>
        <strain evidence="4 5">DB2414S</strain>
    </source>
</reference>
<feature type="transmembrane region" description="Helical" evidence="2">
    <location>
        <begin position="102"/>
        <end position="122"/>
    </location>
</feature>
<dbReference type="InterPro" id="IPR052196">
    <property type="entry name" value="Bact_Kbp"/>
</dbReference>
<dbReference type="Proteomes" id="UP000588586">
    <property type="component" value="Unassembled WGS sequence"/>
</dbReference>
<feature type="compositionally biased region" description="Low complexity" evidence="1">
    <location>
        <begin position="156"/>
        <end position="195"/>
    </location>
</feature>
<feature type="region of interest" description="Disordered" evidence="1">
    <location>
        <begin position="143"/>
        <end position="218"/>
    </location>
</feature>
<evidence type="ECO:0000256" key="2">
    <source>
        <dbReference type="SAM" id="Phobius"/>
    </source>
</evidence>
<dbReference type="AlphaFoldDB" id="A0A849HGK0"/>
<evidence type="ECO:0000256" key="1">
    <source>
        <dbReference type="SAM" id="MobiDB-lite"/>
    </source>
</evidence>
<dbReference type="Pfam" id="PF01476">
    <property type="entry name" value="LysM"/>
    <property type="match status" value="1"/>
</dbReference>
<dbReference type="CDD" id="cd00118">
    <property type="entry name" value="LysM"/>
    <property type="match status" value="1"/>
</dbReference>
<feature type="domain" description="LysM" evidence="3">
    <location>
        <begin position="229"/>
        <end position="286"/>
    </location>
</feature>